<dbReference type="InterPro" id="IPR038635">
    <property type="entry name" value="CCR4-NOT_su2/3/5_C_sf"/>
</dbReference>
<dbReference type="GO" id="GO:0030015">
    <property type="term" value="C:CCR4-NOT core complex"/>
    <property type="evidence" value="ECO:0007669"/>
    <property type="project" value="InterPro"/>
</dbReference>
<feature type="compositionally biased region" description="Polar residues" evidence="4">
    <location>
        <begin position="89"/>
        <end position="101"/>
    </location>
</feature>
<dbReference type="Pfam" id="PF04153">
    <property type="entry name" value="NOT2_3_5_C"/>
    <property type="match status" value="1"/>
</dbReference>
<dbReference type="GO" id="GO:0006355">
    <property type="term" value="P:regulation of DNA-templated transcription"/>
    <property type="evidence" value="ECO:0007669"/>
    <property type="project" value="InterPro"/>
</dbReference>
<keyword evidence="2" id="KW-0805">Transcription regulation</keyword>
<feature type="region of interest" description="Disordered" evidence="4">
    <location>
        <begin position="85"/>
        <end position="104"/>
    </location>
</feature>
<keyword evidence="3" id="KW-0804">Transcription</keyword>
<dbReference type="PANTHER" id="PTHR23326">
    <property type="entry name" value="CCR4 NOT-RELATED"/>
    <property type="match status" value="1"/>
</dbReference>
<dbReference type="Gene3D" id="2.30.30.1020">
    <property type="entry name" value="CCR4-NOT complex subunit 2/3/5, C-terminal domain"/>
    <property type="match status" value="1"/>
</dbReference>
<accession>A0A6U0CNS8</accession>
<protein>
    <recommendedName>
        <fullName evidence="5">NOT2/NOT3/NOT5 C-terminal domain-containing protein</fullName>
    </recommendedName>
</protein>
<proteinExistence type="inferred from homology"/>
<feature type="region of interest" description="Disordered" evidence="4">
    <location>
        <begin position="265"/>
        <end position="350"/>
    </location>
</feature>
<dbReference type="AlphaFoldDB" id="A0A6U0CNS8"/>
<gene>
    <name evidence="6" type="ORF">OMED0929_LOCUS602</name>
</gene>
<name>A0A6U0CNS8_9CHLO</name>
<evidence type="ECO:0000259" key="5">
    <source>
        <dbReference type="Pfam" id="PF04153"/>
    </source>
</evidence>
<evidence type="ECO:0000313" key="6">
    <source>
        <dbReference type="EMBL" id="CAD8576289.1"/>
    </source>
</evidence>
<sequence>MQGQGYSQGQAPPPGPFSQQQGVPGMPPYSNVPRPGGQFVQQRPGVAPQMQGAPAMPRGVMQGPGGGRPGAVPLPFGGVPGQPPQMMGSSASANAQGQMSPGNGSMAAMGAGAQRMMLERAGSQPVQGQVPGIMRSASGAPMPAGAGTGMNGAPRGAGMMSSGPLPRAYPTLGSQDNLGMPKIPSAGGGLDGNFAGGMGVGLGAFDQEKAPGFDDSEFPTLGGAGGMPQRGASFGSRYPGMTGDGFEGVYDFSKPHPEFSMEKEDFPALGGKGQGNMGGLVPPPGLKKDGFEEGGVSYPPLGRQGSSGAGGVQFNSPGRAGGAPGGGQFESGAPPPPGKPGVATLVPPGPSGSQLKDRYGLLGLLPVIRMVNPNVSTLALGADLTMLGLNLNSPDSLYKSFTLPWNDSQPKNDLELTIPSVYSQQVSRCHPAVFAKFQQETLFYIFYSMPGEESQLFAADELVQRGWGFHKELKAWLMRVANTEPTNQNEHGERGSFWVFDPLGWERLRKDNFTLQYDQLETRPTLG</sequence>
<dbReference type="EMBL" id="HBEW01000723">
    <property type="protein sequence ID" value="CAD8576289.1"/>
    <property type="molecule type" value="Transcribed_RNA"/>
</dbReference>
<evidence type="ECO:0000256" key="3">
    <source>
        <dbReference type="ARBA" id="ARBA00023163"/>
    </source>
</evidence>
<dbReference type="InterPro" id="IPR007282">
    <property type="entry name" value="NOT2/3/5_C"/>
</dbReference>
<feature type="compositionally biased region" description="Polar residues" evidence="4">
    <location>
        <begin position="1"/>
        <end position="10"/>
    </location>
</feature>
<organism evidence="6">
    <name type="scientific">Ostreococcus mediterraneus</name>
    <dbReference type="NCBI Taxonomy" id="1486918"/>
    <lineage>
        <taxon>Eukaryota</taxon>
        <taxon>Viridiplantae</taxon>
        <taxon>Chlorophyta</taxon>
        <taxon>Mamiellophyceae</taxon>
        <taxon>Mamiellales</taxon>
        <taxon>Bathycoccaceae</taxon>
        <taxon>Ostreococcus</taxon>
    </lineage>
</organism>
<feature type="domain" description="NOT2/NOT3/NOT5 C-terminal" evidence="5">
    <location>
        <begin position="398"/>
        <end position="520"/>
    </location>
</feature>
<feature type="region of interest" description="Disordered" evidence="4">
    <location>
        <begin position="1"/>
        <end position="54"/>
    </location>
</feature>
<evidence type="ECO:0000256" key="1">
    <source>
        <dbReference type="ARBA" id="ARBA00007682"/>
    </source>
</evidence>
<comment type="similarity">
    <text evidence="1">Belongs to the CNOT2/3/5 family.</text>
</comment>
<evidence type="ECO:0000256" key="2">
    <source>
        <dbReference type="ARBA" id="ARBA00023015"/>
    </source>
</evidence>
<evidence type="ECO:0000256" key="4">
    <source>
        <dbReference type="SAM" id="MobiDB-lite"/>
    </source>
</evidence>
<reference evidence="6" key="1">
    <citation type="submission" date="2021-01" db="EMBL/GenBank/DDBJ databases">
        <authorList>
            <person name="Corre E."/>
            <person name="Pelletier E."/>
            <person name="Niang G."/>
            <person name="Scheremetjew M."/>
            <person name="Finn R."/>
            <person name="Kale V."/>
            <person name="Holt S."/>
            <person name="Cochrane G."/>
            <person name="Meng A."/>
            <person name="Brown T."/>
            <person name="Cohen L."/>
        </authorList>
    </citation>
    <scope>NUCLEOTIDE SEQUENCE</scope>
    <source>
        <strain evidence="6">Clade-D-RCC2572</strain>
    </source>
</reference>
<dbReference type="InterPro" id="IPR040168">
    <property type="entry name" value="Not2/3/5"/>
</dbReference>
<feature type="compositionally biased region" description="Gly residues" evidence="4">
    <location>
        <begin position="319"/>
        <end position="329"/>
    </location>
</feature>